<dbReference type="SMART" id="SM00530">
    <property type="entry name" value="HTH_XRE"/>
    <property type="match status" value="1"/>
</dbReference>
<dbReference type="Pfam" id="PF13560">
    <property type="entry name" value="HTH_31"/>
    <property type="match status" value="1"/>
</dbReference>
<reference evidence="3" key="1">
    <citation type="journal article" date="2020" name="mSystems">
        <title>Genome- and Community-Level Interaction Insights into Carbon Utilization and Element Cycling Functions of Hydrothermarchaeota in Hydrothermal Sediment.</title>
        <authorList>
            <person name="Zhou Z."/>
            <person name="Liu Y."/>
            <person name="Xu W."/>
            <person name="Pan J."/>
            <person name="Luo Z.H."/>
            <person name="Li M."/>
        </authorList>
    </citation>
    <scope>NUCLEOTIDE SEQUENCE [LARGE SCALE GENOMIC DNA]</scope>
    <source>
        <strain evidence="3">SpSt-1182</strain>
    </source>
</reference>
<dbReference type="PANTHER" id="PTHR43236">
    <property type="entry name" value="ANTITOXIN HIGA1"/>
    <property type="match status" value="1"/>
</dbReference>
<evidence type="ECO:0000256" key="1">
    <source>
        <dbReference type="ARBA" id="ARBA00007227"/>
    </source>
</evidence>
<dbReference type="Gene3D" id="1.10.10.2910">
    <property type="match status" value="1"/>
</dbReference>
<feature type="domain" description="HTH cro/C1-type" evidence="2">
    <location>
        <begin position="6"/>
        <end position="60"/>
    </location>
</feature>
<evidence type="ECO:0000259" key="2">
    <source>
        <dbReference type="PROSITE" id="PS50943"/>
    </source>
</evidence>
<organism evidence="3">
    <name type="scientific">candidate division WOR-3 bacterium</name>
    <dbReference type="NCBI Taxonomy" id="2052148"/>
    <lineage>
        <taxon>Bacteria</taxon>
        <taxon>Bacteria division WOR-3</taxon>
    </lineage>
</organism>
<name>A0A7V0XEI9_UNCW3</name>
<dbReference type="InterPro" id="IPR001387">
    <property type="entry name" value="Cro/C1-type_HTH"/>
</dbReference>
<proteinExistence type="inferred from homology"/>
<dbReference type="PROSITE" id="PS50943">
    <property type="entry name" value="HTH_CROC1"/>
    <property type="match status" value="1"/>
</dbReference>
<dbReference type="GO" id="GO:0003677">
    <property type="term" value="F:DNA binding"/>
    <property type="evidence" value="ECO:0007669"/>
    <property type="project" value="InterPro"/>
</dbReference>
<accession>A0A7V0XEI9</accession>
<comment type="similarity">
    <text evidence="1">Belongs to the short-chain fatty acyl-CoA assimilation regulator (ScfR) family.</text>
</comment>
<dbReference type="Gene3D" id="1.10.260.40">
    <property type="entry name" value="lambda repressor-like DNA-binding domains"/>
    <property type="match status" value="1"/>
</dbReference>
<dbReference type="PANTHER" id="PTHR43236:SF1">
    <property type="entry name" value="BLL7220 PROTEIN"/>
    <property type="match status" value="1"/>
</dbReference>
<sequence>MIGERLKVARHRAGLSTRALAGKAGVSAMAVSKYERGLDVPGSDVLIRLARALDVKVEFLLRRVNLQLAASSFRCRQALPAKQRRALLAEVQDFAERYVQAVELFDRVSEPVLPSVPVKTVEEAEAAAGRMRRTWTLGEGPIDNLTAVLEANGLMVGPVTGDLRFDAALVRTEGKPSLPVVVVRQDLPGDRQRFSIAHELGHLVMRPAPGVNEEKAAHRFAAALLVPAAAARTELGKRRAELAPLELHLLKHKYGLSMMGWVMRAQDLGIITTATAERLHRVFRSRGWHRQEPGDQIEPERPERLKLLVLRALAEDLISESRAAELLGSSLAEFSRQEREVHGEVPVAVCC</sequence>
<gene>
    <name evidence="3" type="ORF">ENN51_02420</name>
</gene>
<comment type="caution">
    <text evidence="3">The sequence shown here is derived from an EMBL/GenBank/DDBJ whole genome shotgun (WGS) entry which is preliminary data.</text>
</comment>
<dbReference type="CDD" id="cd00093">
    <property type="entry name" value="HTH_XRE"/>
    <property type="match status" value="1"/>
</dbReference>
<dbReference type="InterPro" id="IPR010982">
    <property type="entry name" value="Lambda_DNA-bd_dom_sf"/>
</dbReference>
<dbReference type="Proteomes" id="UP000885672">
    <property type="component" value="Unassembled WGS sequence"/>
</dbReference>
<dbReference type="InterPro" id="IPR052345">
    <property type="entry name" value="Rad_response_metalloprotease"/>
</dbReference>
<dbReference type="Pfam" id="PF06114">
    <property type="entry name" value="Peptidase_M78"/>
    <property type="match status" value="1"/>
</dbReference>
<dbReference type="SUPFAM" id="SSF47413">
    <property type="entry name" value="lambda repressor-like DNA-binding domains"/>
    <property type="match status" value="1"/>
</dbReference>
<dbReference type="EMBL" id="DSBX01000093">
    <property type="protein sequence ID" value="HDQ99127.1"/>
    <property type="molecule type" value="Genomic_DNA"/>
</dbReference>
<dbReference type="InterPro" id="IPR010359">
    <property type="entry name" value="IrrE_HExxH"/>
</dbReference>
<evidence type="ECO:0000313" key="3">
    <source>
        <dbReference type="EMBL" id="HDQ99127.1"/>
    </source>
</evidence>
<dbReference type="AlphaFoldDB" id="A0A7V0XEI9"/>
<protein>
    <submittedName>
        <fullName evidence="3">ImmA/IrrE family metallo-endopeptidase</fullName>
    </submittedName>
</protein>